<gene>
    <name evidence="10" type="ORF">TthHB5018_07790</name>
</gene>
<dbReference type="Pfam" id="PF13632">
    <property type="entry name" value="Glyco_trans_2_3"/>
    <property type="match status" value="1"/>
</dbReference>
<dbReference type="PANTHER" id="PTHR43867">
    <property type="entry name" value="CELLULOSE SYNTHASE CATALYTIC SUBUNIT A [UDP-FORMING]"/>
    <property type="match status" value="1"/>
</dbReference>
<protein>
    <submittedName>
        <fullName evidence="10">Glycosyl transferase</fullName>
    </submittedName>
</protein>
<dbReference type="InterPro" id="IPR001173">
    <property type="entry name" value="Glyco_trans_2-like"/>
</dbReference>
<proteinExistence type="predicted"/>
<evidence type="ECO:0000259" key="8">
    <source>
        <dbReference type="Pfam" id="PF05157"/>
    </source>
</evidence>
<evidence type="ECO:0000259" key="9">
    <source>
        <dbReference type="Pfam" id="PF13632"/>
    </source>
</evidence>
<evidence type="ECO:0000313" key="10">
    <source>
        <dbReference type="EMBL" id="BCP65845.1"/>
    </source>
</evidence>
<dbReference type="SUPFAM" id="SSF53448">
    <property type="entry name" value="Nucleotide-diphospho-sugar transferases"/>
    <property type="match status" value="1"/>
</dbReference>
<dbReference type="InterPro" id="IPR037257">
    <property type="entry name" value="T2SS_E_N_sf"/>
</dbReference>
<keyword evidence="3 10" id="KW-0808">Transferase</keyword>
<dbReference type="AlphaFoldDB" id="A0A7R7YI42"/>
<dbReference type="GeneID" id="3169872"/>
<keyword evidence="5 7" id="KW-1133">Transmembrane helix</keyword>
<feature type="transmembrane region" description="Helical" evidence="7">
    <location>
        <begin position="568"/>
        <end position="590"/>
    </location>
</feature>
<dbReference type="Gene3D" id="1.10.40.70">
    <property type="match status" value="1"/>
</dbReference>
<evidence type="ECO:0000256" key="3">
    <source>
        <dbReference type="ARBA" id="ARBA00022679"/>
    </source>
</evidence>
<dbReference type="InterPro" id="IPR007831">
    <property type="entry name" value="T2SS_GspE_N"/>
</dbReference>
<sequence>MERPRLGEFLVAQGLLREEELARALELQRRSGERLGRILLALGYVRRKDLYRALSTLWGLPFVLLTEERPDPRLLRRWPLEEALRHRALPLRLRKDGTLLVAVSERPGEALEAALEKRFSAKAFLFLVTTDWDIDWTLRTYYKGPILDRAVYALYYRNPEESAYTVFTPGQYLLLALGVLGTLLGLYFHPRETLILLNFLVNAFFFVSVFFKFAVSLAGAWVERHAPVTEKEVRALKDEDLPTYTILVPVYREANVVGLLMRNLARMDYPKEKLEILVLIEEDDPETLEAAKAARPSDNVQFVIVPHGQPKTKPKACNVGLLFARGEYLVIYDAEDQPEPDQLKKAVVAFRKGPEHMVCVQAALNYFNWNENFLTRMFTLEYSYWFDYLLPGLDRLGLPIPLGGTSNHFKTEKLRELGGWDPFNVTEDADLGIRAAMRGYTVGVVNSTTYEEANNRVGNWIRQRSRWIKGYMQTTLVHSRNPWRLLRQVGPWKFLGFFLLIAGTPLTFLLSPWLWALFFLWLLTGTRALEPYFPPFVLYLSLFNLLLGNALAVYLNMLAVFKRRLYPLVPYALLNPVYWILHSIAAYKALSQLFTKPFYWEKTLHGLSKQEAPQPEPAP</sequence>
<keyword evidence="6 7" id="KW-0472">Membrane</keyword>
<dbReference type="CDD" id="cd06427">
    <property type="entry name" value="CESA_like_2"/>
    <property type="match status" value="1"/>
</dbReference>
<dbReference type="PANTHER" id="PTHR43867:SF2">
    <property type="entry name" value="CELLULOSE SYNTHASE CATALYTIC SUBUNIT A [UDP-FORMING]"/>
    <property type="match status" value="1"/>
</dbReference>
<evidence type="ECO:0000256" key="7">
    <source>
        <dbReference type="SAM" id="Phobius"/>
    </source>
</evidence>
<feature type="domain" description="Type II secretion system protein GspE N-terminal" evidence="8">
    <location>
        <begin position="58"/>
        <end position="144"/>
    </location>
</feature>
<feature type="domain" description="Glycosyltransferase 2-like" evidence="9">
    <location>
        <begin position="329"/>
        <end position="523"/>
    </location>
</feature>
<dbReference type="Pfam" id="PF05157">
    <property type="entry name" value="MshEN"/>
    <property type="match status" value="1"/>
</dbReference>
<keyword evidence="4 7" id="KW-0812">Transmembrane</keyword>
<feature type="transmembrane region" description="Helical" evidence="7">
    <location>
        <begin position="536"/>
        <end position="561"/>
    </location>
</feature>
<dbReference type="InterPro" id="IPR029044">
    <property type="entry name" value="Nucleotide-diphossugar_trans"/>
</dbReference>
<evidence type="ECO:0000256" key="5">
    <source>
        <dbReference type="ARBA" id="ARBA00022989"/>
    </source>
</evidence>
<comment type="subcellular location">
    <subcellularLocation>
        <location evidence="1">Membrane</location>
        <topology evidence="1">Multi-pass membrane protein</topology>
    </subcellularLocation>
</comment>
<feature type="transmembrane region" description="Helical" evidence="7">
    <location>
        <begin position="172"/>
        <end position="189"/>
    </location>
</feature>
<name>A0A7R7YI42_THETH</name>
<evidence type="ECO:0000256" key="4">
    <source>
        <dbReference type="ARBA" id="ARBA00022692"/>
    </source>
</evidence>
<dbReference type="GO" id="GO:0016757">
    <property type="term" value="F:glycosyltransferase activity"/>
    <property type="evidence" value="ECO:0007669"/>
    <property type="project" value="UniProtKB-KW"/>
</dbReference>
<dbReference type="InterPro" id="IPR050321">
    <property type="entry name" value="Glycosyltr_2/OpgH_subfam"/>
</dbReference>
<feature type="transmembrane region" description="Helical" evidence="7">
    <location>
        <begin position="195"/>
        <end position="215"/>
    </location>
</feature>
<dbReference type="RefSeq" id="WP_011228162.1">
    <property type="nucleotide sequence ID" value="NZ_AP024270.1"/>
</dbReference>
<keyword evidence="2" id="KW-0328">Glycosyltransferase</keyword>
<dbReference type="SUPFAM" id="SSF160246">
    <property type="entry name" value="EspE N-terminal domain-like"/>
    <property type="match status" value="1"/>
</dbReference>
<evidence type="ECO:0000313" key="11">
    <source>
        <dbReference type="Proteomes" id="UP000596099"/>
    </source>
</evidence>
<dbReference type="EMBL" id="AP024270">
    <property type="protein sequence ID" value="BCP65845.1"/>
    <property type="molecule type" value="Genomic_DNA"/>
</dbReference>
<feature type="transmembrane region" description="Helical" evidence="7">
    <location>
        <begin position="494"/>
        <end position="524"/>
    </location>
</feature>
<dbReference type="GO" id="GO:0016020">
    <property type="term" value="C:membrane"/>
    <property type="evidence" value="ECO:0007669"/>
    <property type="project" value="UniProtKB-SubCell"/>
</dbReference>
<evidence type="ECO:0000256" key="6">
    <source>
        <dbReference type="ARBA" id="ARBA00023136"/>
    </source>
</evidence>
<evidence type="ECO:0000256" key="2">
    <source>
        <dbReference type="ARBA" id="ARBA00022676"/>
    </source>
</evidence>
<reference evidence="11" key="1">
    <citation type="submission" date="2021-01" db="EMBL/GenBank/DDBJ databases">
        <title>Complete Genome Sequence of Thermus thermophilus Strain HB5018, Isolated from Mine Onsen Hot Spring.</title>
        <authorList>
            <person name="Miyazaki K."/>
            <person name="Moriya T."/>
            <person name="Nemoto N."/>
            <person name="Oshima T."/>
            <person name="Yura K."/>
            <person name="Bessho Y."/>
        </authorList>
    </citation>
    <scope>NUCLEOTIDE SEQUENCE [LARGE SCALE GENOMIC DNA]</scope>
    <source>
        <strain evidence="11">HB5018</strain>
    </source>
</reference>
<dbReference type="Proteomes" id="UP000596099">
    <property type="component" value="Chromosome"/>
</dbReference>
<dbReference type="Gene3D" id="3.90.550.10">
    <property type="entry name" value="Spore Coat Polysaccharide Biosynthesis Protein SpsA, Chain A"/>
    <property type="match status" value="1"/>
</dbReference>
<evidence type="ECO:0000256" key="1">
    <source>
        <dbReference type="ARBA" id="ARBA00004141"/>
    </source>
</evidence>
<accession>A0A7R7YI42</accession>
<organism evidence="10 11">
    <name type="scientific">Thermus thermophilus</name>
    <dbReference type="NCBI Taxonomy" id="274"/>
    <lineage>
        <taxon>Bacteria</taxon>
        <taxon>Thermotogati</taxon>
        <taxon>Deinococcota</taxon>
        <taxon>Deinococci</taxon>
        <taxon>Thermales</taxon>
        <taxon>Thermaceae</taxon>
        <taxon>Thermus</taxon>
    </lineage>
</organism>